<dbReference type="Proteomes" id="UP000765509">
    <property type="component" value="Unassembled WGS sequence"/>
</dbReference>
<dbReference type="OrthoDB" id="2017405at2759"/>
<sequence length="185" mass="20788">MHTPGTTPTPTHVCLAPRAQSPRRGRYPLSKLPTIHRRIPPNIMFWKSSPTPSVSEKEAGSPQGPSTSPVNSLEVKLANEIPHQEVNSLISGNEPVSCLKAFDNLLSCYSISSQLKSIYRFGELNHGCPEKLNDFKFCLSLKTLDKDERGTHWNRRKAEKVLGRPNSEDVWEARSIKPLELTLYK</sequence>
<reference evidence="2" key="1">
    <citation type="submission" date="2021-03" db="EMBL/GenBank/DDBJ databases">
        <title>Draft genome sequence of rust myrtle Austropuccinia psidii MF-1, a brazilian biotype.</title>
        <authorList>
            <person name="Quecine M.C."/>
            <person name="Pachon D.M.R."/>
            <person name="Bonatelli M.L."/>
            <person name="Correr F.H."/>
            <person name="Franceschini L.M."/>
            <person name="Leite T.F."/>
            <person name="Margarido G.R.A."/>
            <person name="Almeida C.A."/>
            <person name="Ferrarezi J.A."/>
            <person name="Labate C.A."/>
        </authorList>
    </citation>
    <scope>NUCLEOTIDE SEQUENCE</scope>
    <source>
        <strain evidence="2">MF-1</strain>
    </source>
</reference>
<feature type="region of interest" description="Disordered" evidence="1">
    <location>
        <begin position="46"/>
        <end position="71"/>
    </location>
</feature>
<proteinExistence type="predicted"/>
<dbReference type="AlphaFoldDB" id="A0A9Q3BXE4"/>
<protein>
    <submittedName>
        <fullName evidence="2">Uncharacterized protein</fullName>
    </submittedName>
</protein>
<evidence type="ECO:0000313" key="3">
    <source>
        <dbReference type="Proteomes" id="UP000765509"/>
    </source>
</evidence>
<organism evidence="2 3">
    <name type="scientific">Austropuccinia psidii MF-1</name>
    <dbReference type="NCBI Taxonomy" id="1389203"/>
    <lineage>
        <taxon>Eukaryota</taxon>
        <taxon>Fungi</taxon>
        <taxon>Dikarya</taxon>
        <taxon>Basidiomycota</taxon>
        <taxon>Pucciniomycotina</taxon>
        <taxon>Pucciniomycetes</taxon>
        <taxon>Pucciniales</taxon>
        <taxon>Sphaerophragmiaceae</taxon>
        <taxon>Austropuccinia</taxon>
    </lineage>
</organism>
<name>A0A9Q3BXE4_9BASI</name>
<dbReference type="Pfam" id="PF11326">
    <property type="entry name" value="PANTS-like"/>
    <property type="match status" value="1"/>
</dbReference>
<feature type="compositionally biased region" description="Low complexity" evidence="1">
    <location>
        <begin position="1"/>
        <end position="11"/>
    </location>
</feature>
<accession>A0A9Q3BXE4</accession>
<gene>
    <name evidence="2" type="ORF">O181_012498</name>
</gene>
<dbReference type="InterPro" id="IPR021475">
    <property type="entry name" value="Pants/Emi1-like"/>
</dbReference>
<keyword evidence="3" id="KW-1185">Reference proteome</keyword>
<evidence type="ECO:0000256" key="1">
    <source>
        <dbReference type="SAM" id="MobiDB-lite"/>
    </source>
</evidence>
<comment type="caution">
    <text evidence="2">The sequence shown here is derived from an EMBL/GenBank/DDBJ whole genome shotgun (WGS) entry which is preliminary data.</text>
</comment>
<dbReference type="PANTHER" id="PTHR28052:SF1">
    <property type="entry name" value="UPF0545 PROTEIN C22ORF39"/>
    <property type="match status" value="1"/>
</dbReference>
<dbReference type="PANTHER" id="PTHR28052">
    <property type="entry name" value="UPF0545 PROTEIN C22ORF39"/>
    <property type="match status" value="1"/>
</dbReference>
<dbReference type="EMBL" id="AVOT02003200">
    <property type="protein sequence ID" value="MBW0472783.1"/>
    <property type="molecule type" value="Genomic_DNA"/>
</dbReference>
<evidence type="ECO:0000313" key="2">
    <source>
        <dbReference type="EMBL" id="MBW0472783.1"/>
    </source>
</evidence>
<feature type="region of interest" description="Disordered" evidence="1">
    <location>
        <begin position="1"/>
        <end position="28"/>
    </location>
</feature>